<dbReference type="InterPro" id="IPR029039">
    <property type="entry name" value="Flavoprotein-like_sf"/>
</dbReference>
<keyword evidence="3" id="KW-1185">Reference proteome</keyword>
<dbReference type="SUPFAM" id="SSF52218">
    <property type="entry name" value="Flavoproteins"/>
    <property type="match status" value="1"/>
</dbReference>
<dbReference type="Pfam" id="PF03358">
    <property type="entry name" value="FMN_red"/>
    <property type="match status" value="1"/>
</dbReference>
<accession>A0A074MUY8</accession>
<dbReference type="InterPro" id="IPR005025">
    <property type="entry name" value="FMN_Rdtase-like_dom"/>
</dbReference>
<sequence length="159" mass="16995">MRNRLLIAWHSRTGASEAMARAAAGGAGDALLLRCDEVEPDAIMAAGGYLFCCPENLATMSGAMKEMFDRCYYPVLGRIEGRPFATIIAAGSDGEGAQRQIDRIAQGWRLKRVAERMIVNFSAQTPEAILAAKSVPEDTLAACAELGEALATGLREGIF</sequence>
<protein>
    <submittedName>
        <fullName evidence="2">Flavodoxin</fullName>
    </submittedName>
</protein>
<evidence type="ECO:0000259" key="1">
    <source>
        <dbReference type="Pfam" id="PF03358"/>
    </source>
</evidence>
<gene>
    <name evidence="2" type="ORF">EH32_06975</name>
</gene>
<reference evidence="2 3" key="1">
    <citation type="submission" date="2014-04" db="EMBL/GenBank/DDBJ databases">
        <title>A comprehensive comparison of genomes of Erythrobacter spp. Strains.</title>
        <authorList>
            <person name="Zheng Q."/>
        </authorList>
    </citation>
    <scope>NUCLEOTIDE SEQUENCE [LARGE SCALE GENOMIC DNA]</scope>
    <source>
        <strain evidence="2 3">DSM 8509</strain>
    </source>
</reference>
<evidence type="ECO:0000313" key="3">
    <source>
        <dbReference type="Proteomes" id="UP000027866"/>
    </source>
</evidence>
<dbReference type="Proteomes" id="UP000027866">
    <property type="component" value="Unassembled WGS sequence"/>
</dbReference>
<organism evidence="2 3">
    <name type="scientific">Erythrobacter litoralis</name>
    <dbReference type="NCBI Taxonomy" id="39960"/>
    <lineage>
        <taxon>Bacteria</taxon>
        <taxon>Pseudomonadati</taxon>
        <taxon>Pseudomonadota</taxon>
        <taxon>Alphaproteobacteria</taxon>
        <taxon>Sphingomonadales</taxon>
        <taxon>Erythrobacteraceae</taxon>
        <taxon>Erythrobacter/Porphyrobacter group</taxon>
        <taxon>Erythrobacter</taxon>
    </lineage>
</organism>
<dbReference type="EMBL" id="JMIX01000003">
    <property type="protein sequence ID" value="KEO98841.1"/>
    <property type="molecule type" value="Genomic_DNA"/>
</dbReference>
<name>A0A074MUY8_9SPHN</name>
<comment type="caution">
    <text evidence="2">The sequence shown here is derived from an EMBL/GenBank/DDBJ whole genome shotgun (WGS) entry which is preliminary data.</text>
</comment>
<proteinExistence type="predicted"/>
<dbReference type="Gene3D" id="3.40.50.360">
    <property type="match status" value="1"/>
</dbReference>
<dbReference type="AlphaFoldDB" id="A0A074MUY8"/>
<feature type="domain" description="NADPH-dependent FMN reductase-like" evidence="1">
    <location>
        <begin position="42"/>
        <end position="100"/>
    </location>
</feature>
<dbReference type="GO" id="GO:0016491">
    <property type="term" value="F:oxidoreductase activity"/>
    <property type="evidence" value="ECO:0007669"/>
    <property type="project" value="InterPro"/>
</dbReference>
<evidence type="ECO:0000313" key="2">
    <source>
        <dbReference type="EMBL" id="KEO98841.1"/>
    </source>
</evidence>